<organism evidence="2 3">
    <name type="scientific">Gordonia phage Flapper</name>
    <dbReference type="NCBI Taxonomy" id="2079415"/>
    <lineage>
        <taxon>Viruses</taxon>
        <taxon>Duplodnaviria</taxon>
        <taxon>Heunggongvirae</taxon>
        <taxon>Uroviricota</taxon>
        <taxon>Caudoviricetes</taxon>
        <taxon>Zierdtviridae</taxon>
        <taxon>Emilbogenvirinae</taxon>
        <taxon>Gruunavirus</taxon>
        <taxon>Gruunavirus flapper</taxon>
    </lineage>
</organism>
<keyword evidence="1" id="KW-0472">Membrane</keyword>
<feature type="transmembrane region" description="Helical" evidence="1">
    <location>
        <begin position="7"/>
        <end position="26"/>
    </location>
</feature>
<proteinExistence type="predicted"/>
<dbReference type="EMBL" id="MG757157">
    <property type="protein sequence ID" value="AVD99751.1"/>
    <property type="molecule type" value="Genomic_DNA"/>
</dbReference>
<name>A0A2L1IX36_9CAUD</name>
<keyword evidence="1" id="KW-1133">Transmembrane helix</keyword>
<keyword evidence="1" id="KW-0812">Transmembrane</keyword>
<sequence>MKEDVRDLVGSTASIGMSLLITFSVLRLTDVIDWSWGWVLAPLWAPAALFGGAMGLSLLAVRIRTALTRKGRR</sequence>
<evidence type="ECO:0000256" key="1">
    <source>
        <dbReference type="SAM" id="Phobius"/>
    </source>
</evidence>
<accession>A0A2L1IX36</accession>
<keyword evidence="3" id="KW-1185">Reference proteome</keyword>
<evidence type="ECO:0000313" key="3">
    <source>
        <dbReference type="Proteomes" id="UP000240601"/>
    </source>
</evidence>
<reference evidence="2 3" key="1">
    <citation type="submission" date="2018-01" db="EMBL/GenBank/DDBJ databases">
        <authorList>
            <person name="Freeman E."/>
            <person name="St-Pierre M."/>
            <person name="Tero B."/>
            <person name="Wilson B."/>
            <person name="King B."/>
            <person name="Molloy S.D."/>
            <person name="Garlena R.A."/>
            <person name="Russell D.A."/>
            <person name="Pope W.H."/>
            <person name="Jacobs-Sera D."/>
            <person name="Hendrix R.W."/>
            <person name="Hatfull G.F."/>
        </authorList>
    </citation>
    <scope>NUCLEOTIDE SEQUENCE [LARGE SCALE GENOMIC DNA]</scope>
</reference>
<feature type="transmembrane region" description="Helical" evidence="1">
    <location>
        <begin position="38"/>
        <end position="63"/>
    </location>
</feature>
<evidence type="ECO:0000313" key="2">
    <source>
        <dbReference type="EMBL" id="AVD99751.1"/>
    </source>
</evidence>
<dbReference type="Proteomes" id="UP000240601">
    <property type="component" value="Segment"/>
</dbReference>
<gene>
    <name evidence="2" type="ORF">SEA_FLAPPER_6</name>
</gene>
<protein>
    <submittedName>
        <fullName evidence="2">Uncharacterized protein</fullName>
    </submittedName>
</protein>